<dbReference type="PROSITE" id="PS50181">
    <property type="entry name" value="FBOX"/>
    <property type="match status" value="1"/>
</dbReference>
<evidence type="ECO:0000313" key="3">
    <source>
        <dbReference type="EMBL" id="KAH6656821.1"/>
    </source>
</evidence>
<dbReference type="InterPro" id="IPR001810">
    <property type="entry name" value="F-box_dom"/>
</dbReference>
<evidence type="ECO:0000256" key="1">
    <source>
        <dbReference type="SAM" id="MobiDB-lite"/>
    </source>
</evidence>
<dbReference type="Proteomes" id="UP000758603">
    <property type="component" value="Unassembled WGS sequence"/>
</dbReference>
<sequence>MVPSIISPFQAVPTELILEMMKHMGVSDLTSFVLSNKKFHEIFMENQASIMTTVLIHQVELDPMLLLHTIDRRDFSPDAMLHPRRISVDINRGSKKHIDLMQAAVGFRDGKLICPRKIVLGVGDLARLWNKIKVIDWWVEEFPRIRWHKNPEDARCLRPSEEHRLRTAVARWWLYSECFHGRYDRSIFLPRLLETDARLYHLRIMTSVEVRELDDLWETLRGAIQRDICSSYNAKDWQPKPWGWDDWRSKDIVSTYLKLDPQQLRYLFRNTPRLSKSAVINRARQSQRDFPELQETLTWSINIVLQERLLLMSNAFTDIPASGILDEDCFKDEKGIFKTDAWTTGKPPLTRQEILSYPTGSPRRIGPGDDGRELDFHF</sequence>
<protein>
    <recommendedName>
        <fullName evidence="2">F-box domain-containing protein</fullName>
    </recommendedName>
</protein>
<evidence type="ECO:0000313" key="4">
    <source>
        <dbReference type="Proteomes" id="UP000758603"/>
    </source>
</evidence>
<accession>A0A9P8URE7</accession>
<organism evidence="3 4">
    <name type="scientific">Truncatella angustata</name>
    <dbReference type="NCBI Taxonomy" id="152316"/>
    <lineage>
        <taxon>Eukaryota</taxon>
        <taxon>Fungi</taxon>
        <taxon>Dikarya</taxon>
        <taxon>Ascomycota</taxon>
        <taxon>Pezizomycotina</taxon>
        <taxon>Sordariomycetes</taxon>
        <taxon>Xylariomycetidae</taxon>
        <taxon>Amphisphaeriales</taxon>
        <taxon>Sporocadaceae</taxon>
        <taxon>Truncatella</taxon>
    </lineage>
</organism>
<dbReference type="EMBL" id="JAGPXC010000002">
    <property type="protein sequence ID" value="KAH6656821.1"/>
    <property type="molecule type" value="Genomic_DNA"/>
</dbReference>
<feature type="domain" description="F-box" evidence="2">
    <location>
        <begin position="6"/>
        <end position="54"/>
    </location>
</feature>
<comment type="caution">
    <text evidence="3">The sequence shown here is derived from an EMBL/GenBank/DDBJ whole genome shotgun (WGS) entry which is preliminary data.</text>
</comment>
<dbReference type="AlphaFoldDB" id="A0A9P8URE7"/>
<dbReference type="OrthoDB" id="1638493at2759"/>
<proteinExistence type="predicted"/>
<keyword evidence="4" id="KW-1185">Reference proteome</keyword>
<feature type="region of interest" description="Disordered" evidence="1">
    <location>
        <begin position="351"/>
        <end position="371"/>
    </location>
</feature>
<name>A0A9P8URE7_9PEZI</name>
<gene>
    <name evidence="3" type="ORF">BKA67DRAFT_655128</name>
</gene>
<dbReference type="GeneID" id="70135583"/>
<dbReference type="RefSeq" id="XP_045961055.1">
    <property type="nucleotide sequence ID" value="XM_046106692.1"/>
</dbReference>
<reference evidence="3" key="1">
    <citation type="journal article" date="2021" name="Nat. Commun.">
        <title>Genetic determinants of endophytism in the Arabidopsis root mycobiome.</title>
        <authorList>
            <person name="Mesny F."/>
            <person name="Miyauchi S."/>
            <person name="Thiergart T."/>
            <person name="Pickel B."/>
            <person name="Atanasova L."/>
            <person name="Karlsson M."/>
            <person name="Huettel B."/>
            <person name="Barry K.W."/>
            <person name="Haridas S."/>
            <person name="Chen C."/>
            <person name="Bauer D."/>
            <person name="Andreopoulos W."/>
            <person name="Pangilinan J."/>
            <person name="LaButti K."/>
            <person name="Riley R."/>
            <person name="Lipzen A."/>
            <person name="Clum A."/>
            <person name="Drula E."/>
            <person name="Henrissat B."/>
            <person name="Kohler A."/>
            <person name="Grigoriev I.V."/>
            <person name="Martin F.M."/>
            <person name="Hacquard S."/>
        </authorList>
    </citation>
    <scope>NUCLEOTIDE SEQUENCE</scope>
    <source>
        <strain evidence="3">MPI-SDFR-AT-0073</strain>
    </source>
</reference>
<evidence type="ECO:0000259" key="2">
    <source>
        <dbReference type="PROSITE" id="PS50181"/>
    </source>
</evidence>